<gene>
    <name evidence="1" type="ORF">OEZ85_013707</name>
</gene>
<keyword evidence="2" id="KW-1185">Reference proteome</keyword>
<evidence type="ECO:0000313" key="1">
    <source>
        <dbReference type="EMBL" id="WIA24107.1"/>
    </source>
</evidence>
<protein>
    <recommendedName>
        <fullName evidence="3">Pherophorin domain-containing protein</fullName>
    </recommendedName>
</protein>
<dbReference type="EMBL" id="CP126224">
    <property type="protein sequence ID" value="WIA24107.1"/>
    <property type="molecule type" value="Genomic_DNA"/>
</dbReference>
<evidence type="ECO:0008006" key="3">
    <source>
        <dbReference type="Google" id="ProtNLM"/>
    </source>
</evidence>
<evidence type="ECO:0000313" key="2">
    <source>
        <dbReference type="Proteomes" id="UP001244341"/>
    </source>
</evidence>
<sequence length="375" mass="37910">MIAAAAAMFQPAAALQNLHSAAARQLQQTDLLRTTPPVEQFKYQGTAAAATAAAAAAAGAEALADASAKATCSNTGNGQPFDCAAAFGPGWVPAKGSKDLLLTGDAATDGLACCDLKVSPAVPVDLFLTLQDTPRIVSTELGSSLEMSLVVAVRGQGSSSGGTASASVAAKGVTLVGSLPGWEVTALVEASSNEAAGPACSYTFKCPASSRIKCEWADVSAATPRRIVLSLTARDAGVGQLETSFRVAAAANSTGATAAAAAGDAWRDANPENNDVQLMARIKAACCAPDGSCSMQLRAQCPPSHAFSPTSSCAQSPCLQQPASPSRMYAGPPGICIRKGICLERMGRSSCLGSRGEWHSARLCKSLRTAGIGVC</sequence>
<accession>A0ABY8UUT8</accession>
<proteinExistence type="predicted"/>
<reference evidence="1 2" key="1">
    <citation type="submission" date="2023-05" db="EMBL/GenBank/DDBJ databases">
        <title>A 100% complete, gapless, phased diploid assembly of the Scenedesmus obliquus UTEX 3031 genome.</title>
        <authorList>
            <person name="Biondi T.C."/>
            <person name="Hanschen E.R."/>
            <person name="Kwon T."/>
            <person name="Eng W."/>
            <person name="Kruse C.P.S."/>
            <person name="Koehler S.I."/>
            <person name="Kunde Y."/>
            <person name="Gleasner C.D."/>
            <person name="You Mak K.T."/>
            <person name="Polle J."/>
            <person name="Hovde B.T."/>
            <person name="Starkenburg S.R."/>
        </authorList>
    </citation>
    <scope>NUCLEOTIDE SEQUENCE [LARGE SCALE GENOMIC DNA]</scope>
    <source>
        <strain evidence="1 2">DOE0152z</strain>
    </source>
</reference>
<dbReference type="Proteomes" id="UP001244341">
    <property type="component" value="Chromosome 17b"/>
</dbReference>
<organism evidence="1 2">
    <name type="scientific">Tetradesmus obliquus</name>
    <name type="common">Green alga</name>
    <name type="synonym">Acutodesmus obliquus</name>
    <dbReference type="NCBI Taxonomy" id="3088"/>
    <lineage>
        <taxon>Eukaryota</taxon>
        <taxon>Viridiplantae</taxon>
        <taxon>Chlorophyta</taxon>
        <taxon>core chlorophytes</taxon>
        <taxon>Chlorophyceae</taxon>
        <taxon>CS clade</taxon>
        <taxon>Sphaeropleales</taxon>
        <taxon>Scenedesmaceae</taxon>
        <taxon>Tetradesmus</taxon>
    </lineage>
</organism>
<name>A0ABY8UUT8_TETOB</name>